<protein>
    <submittedName>
        <fullName evidence="2">Uncharacterized protein</fullName>
    </submittedName>
</protein>
<comment type="caution">
    <text evidence="2">The sequence shown here is derived from an EMBL/GenBank/DDBJ whole genome shotgun (WGS) entry which is preliminary data.</text>
</comment>
<proteinExistence type="predicted"/>
<dbReference type="Proteomes" id="UP000823388">
    <property type="component" value="Chromosome 7N"/>
</dbReference>
<evidence type="ECO:0000313" key="3">
    <source>
        <dbReference type="Proteomes" id="UP000823388"/>
    </source>
</evidence>
<name>A0A8T0QBZ2_PANVG</name>
<feature type="region of interest" description="Disordered" evidence="1">
    <location>
        <begin position="91"/>
        <end position="112"/>
    </location>
</feature>
<accession>A0A8T0QBZ2</accession>
<sequence length="127" mass="14378">MTDDDDVADEGRPLVCAPLADRYIAEWITGLSLLWRKKLRRREAMRPQGPASNEALANVPPLVRAPLIAPARGTRRRRLLHVLLRWPRRRRRCQRRPGPTPTAARRRHHASGVDFVPAAAQASVQSN</sequence>
<dbReference type="AlphaFoldDB" id="A0A8T0QBZ2"/>
<gene>
    <name evidence="2" type="ORF">PVAP13_7NG311724</name>
</gene>
<reference evidence="2" key="1">
    <citation type="submission" date="2020-05" db="EMBL/GenBank/DDBJ databases">
        <title>WGS assembly of Panicum virgatum.</title>
        <authorList>
            <person name="Lovell J.T."/>
            <person name="Jenkins J."/>
            <person name="Shu S."/>
            <person name="Juenger T.E."/>
            <person name="Schmutz J."/>
        </authorList>
    </citation>
    <scope>NUCLEOTIDE SEQUENCE</scope>
    <source>
        <strain evidence="2">AP13</strain>
    </source>
</reference>
<dbReference type="EMBL" id="CM029050">
    <property type="protein sequence ID" value="KAG2568356.1"/>
    <property type="molecule type" value="Genomic_DNA"/>
</dbReference>
<evidence type="ECO:0000256" key="1">
    <source>
        <dbReference type="SAM" id="MobiDB-lite"/>
    </source>
</evidence>
<keyword evidence="3" id="KW-1185">Reference proteome</keyword>
<evidence type="ECO:0000313" key="2">
    <source>
        <dbReference type="EMBL" id="KAG2568356.1"/>
    </source>
</evidence>
<organism evidence="2 3">
    <name type="scientific">Panicum virgatum</name>
    <name type="common">Blackwell switchgrass</name>
    <dbReference type="NCBI Taxonomy" id="38727"/>
    <lineage>
        <taxon>Eukaryota</taxon>
        <taxon>Viridiplantae</taxon>
        <taxon>Streptophyta</taxon>
        <taxon>Embryophyta</taxon>
        <taxon>Tracheophyta</taxon>
        <taxon>Spermatophyta</taxon>
        <taxon>Magnoliopsida</taxon>
        <taxon>Liliopsida</taxon>
        <taxon>Poales</taxon>
        <taxon>Poaceae</taxon>
        <taxon>PACMAD clade</taxon>
        <taxon>Panicoideae</taxon>
        <taxon>Panicodae</taxon>
        <taxon>Paniceae</taxon>
        <taxon>Panicinae</taxon>
        <taxon>Panicum</taxon>
        <taxon>Panicum sect. Hiantes</taxon>
    </lineage>
</organism>